<evidence type="ECO:0000313" key="8">
    <source>
        <dbReference type="Proteomes" id="UP000177310"/>
    </source>
</evidence>
<keyword evidence="2" id="KW-0274">FAD</keyword>
<keyword evidence="5" id="KW-0676">Redox-active center</keyword>
<dbReference type="InterPro" id="IPR036188">
    <property type="entry name" value="FAD/NAD-bd_sf"/>
</dbReference>
<evidence type="ECO:0000256" key="5">
    <source>
        <dbReference type="ARBA" id="ARBA00023284"/>
    </source>
</evidence>
<name>A0A1G1YJ90_9BACT</name>
<protein>
    <submittedName>
        <fullName evidence="7">Thioredoxin-disulfide reductase</fullName>
    </submittedName>
</protein>
<dbReference type="Proteomes" id="UP000177310">
    <property type="component" value="Unassembled WGS sequence"/>
</dbReference>
<dbReference type="Pfam" id="PF07992">
    <property type="entry name" value="Pyr_redox_2"/>
    <property type="match status" value="1"/>
</dbReference>
<keyword evidence="1" id="KW-0285">Flavoprotein</keyword>
<dbReference type="InterPro" id="IPR023753">
    <property type="entry name" value="FAD/NAD-binding_dom"/>
</dbReference>
<feature type="non-terminal residue" evidence="7">
    <location>
        <position position="1"/>
    </location>
</feature>
<keyword evidence="3" id="KW-0560">Oxidoreductase</keyword>
<accession>A0A1G1YJ90</accession>
<evidence type="ECO:0000256" key="4">
    <source>
        <dbReference type="ARBA" id="ARBA00023157"/>
    </source>
</evidence>
<comment type="caution">
    <text evidence="7">The sequence shown here is derived from an EMBL/GenBank/DDBJ whole genome shotgun (WGS) entry which is preliminary data.</text>
</comment>
<dbReference type="EMBL" id="MHIL01000004">
    <property type="protein sequence ID" value="OGY52405.1"/>
    <property type="molecule type" value="Genomic_DNA"/>
</dbReference>
<dbReference type="STRING" id="1797542.A3J59_00650"/>
<dbReference type="GO" id="GO:0016668">
    <property type="term" value="F:oxidoreductase activity, acting on a sulfur group of donors, NAD(P) as acceptor"/>
    <property type="evidence" value="ECO:0007669"/>
    <property type="project" value="UniProtKB-ARBA"/>
</dbReference>
<dbReference type="PANTHER" id="PTHR48105">
    <property type="entry name" value="THIOREDOXIN REDUCTASE 1-RELATED-RELATED"/>
    <property type="match status" value="1"/>
</dbReference>
<dbReference type="InterPro" id="IPR050097">
    <property type="entry name" value="Ferredoxin-NADP_redctase_2"/>
</dbReference>
<feature type="domain" description="FAD/NAD(P)-binding" evidence="6">
    <location>
        <begin position="3"/>
        <end position="198"/>
    </location>
</feature>
<evidence type="ECO:0000256" key="1">
    <source>
        <dbReference type="ARBA" id="ARBA00022630"/>
    </source>
</evidence>
<proteinExistence type="predicted"/>
<dbReference type="Gene3D" id="3.50.50.60">
    <property type="entry name" value="FAD/NAD(P)-binding domain"/>
    <property type="match status" value="2"/>
</dbReference>
<evidence type="ECO:0000256" key="2">
    <source>
        <dbReference type="ARBA" id="ARBA00022827"/>
    </source>
</evidence>
<evidence type="ECO:0000256" key="3">
    <source>
        <dbReference type="ARBA" id="ARBA00023002"/>
    </source>
</evidence>
<dbReference type="InterPro" id="IPR008255">
    <property type="entry name" value="Pyr_nucl-diS_OxRdtase_2_AS"/>
</dbReference>
<keyword evidence="4" id="KW-1015">Disulfide bond</keyword>
<dbReference type="SUPFAM" id="SSF51905">
    <property type="entry name" value="FAD/NAD(P)-binding domain"/>
    <property type="match status" value="1"/>
</dbReference>
<dbReference type="PRINTS" id="PR00469">
    <property type="entry name" value="PNDRDTASEII"/>
</dbReference>
<gene>
    <name evidence="7" type="ORF">A3J59_00650</name>
</gene>
<reference evidence="7 8" key="1">
    <citation type="journal article" date="2016" name="Nat. Commun.">
        <title>Thousands of microbial genomes shed light on interconnected biogeochemical processes in an aquifer system.</title>
        <authorList>
            <person name="Anantharaman K."/>
            <person name="Brown C.T."/>
            <person name="Hug L.A."/>
            <person name="Sharon I."/>
            <person name="Castelle C.J."/>
            <person name="Probst A.J."/>
            <person name="Thomas B.C."/>
            <person name="Singh A."/>
            <person name="Wilkins M.J."/>
            <person name="Karaoz U."/>
            <person name="Brodie E.L."/>
            <person name="Williams K.H."/>
            <person name="Hubbard S.S."/>
            <person name="Banfield J.F."/>
        </authorList>
    </citation>
    <scope>NUCLEOTIDE SEQUENCE [LARGE SCALE GENOMIC DNA]</scope>
</reference>
<dbReference type="AlphaFoldDB" id="A0A1G1YJ90"/>
<dbReference type="PRINTS" id="PR00368">
    <property type="entry name" value="FADPNR"/>
</dbReference>
<evidence type="ECO:0000313" key="7">
    <source>
        <dbReference type="EMBL" id="OGY52405.1"/>
    </source>
</evidence>
<dbReference type="PROSITE" id="PS00573">
    <property type="entry name" value="PYRIDINE_REDOX_2"/>
    <property type="match status" value="1"/>
</dbReference>
<evidence type="ECO:0000259" key="6">
    <source>
        <dbReference type="Pfam" id="PF07992"/>
    </source>
</evidence>
<organism evidence="7 8">
    <name type="scientific">Candidatus Buchananbacteria bacterium RIFCSPHIGHO2_02_FULL_56_16</name>
    <dbReference type="NCBI Taxonomy" id="1797542"/>
    <lineage>
        <taxon>Bacteria</taxon>
        <taxon>Candidatus Buchananiibacteriota</taxon>
    </lineage>
</organism>
<sequence>LETGSGKTYAARSVIIATGAAAKWLGLESETKLRGHGVSACATCDAAFFRDQRVVVVGGGDSALEEALFLTRFAGHVTVVVRRDSLRASQIMQDRAQKNKKIDFLWNSEVLEINDPAAGRVTGVVIKNSQDNATSEFKTDGVFIAIGHQPNTAVFKGALKLDRVGYLVTTDIVKTSVEGVFAAGDVHDHRYRQAVTAAGFGCAAALEAQRWLEDQASNI</sequence>